<keyword evidence="11 14" id="KW-0067">ATP-binding</keyword>
<dbReference type="EMBL" id="AP027731">
    <property type="protein sequence ID" value="BDZ44994.1"/>
    <property type="molecule type" value="Genomic_DNA"/>
</dbReference>
<evidence type="ECO:0000256" key="6">
    <source>
        <dbReference type="ARBA" id="ARBA00015080"/>
    </source>
</evidence>
<keyword evidence="12 14" id="KW-0173">Coenzyme A biosynthesis</keyword>
<dbReference type="NCBIfam" id="TIGR00554">
    <property type="entry name" value="panK_bact"/>
    <property type="match status" value="1"/>
</dbReference>
<name>A0ABM8G9V8_9MICO</name>
<evidence type="ECO:0000256" key="10">
    <source>
        <dbReference type="ARBA" id="ARBA00022777"/>
    </source>
</evidence>
<accession>A0ABM8G9V8</accession>
<feature type="binding site" evidence="14">
    <location>
        <begin position="139"/>
        <end position="146"/>
    </location>
    <ligand>
        <name>ATP</name>
        <dbReference type="ChEBI" id="CHEBI:30616"/>
    </ligand>
</feature>
<evidence type="ECO:0000256" key="7">
    <source>
        <dbReference type="ARBA" id="ARBA00022490"/>
    </source>
</evidence>
<evidence type="ECO:0000256" key="14">
    <source>
        <dbReference type="HAMAP-Rule" id="MF_00215"/>
    </source>
</evidence>
<keyword evidence="9 14" id="KW-0547">Nucleotide-binding</keyword>
<evidence type="ECO:0000256" key="5">
    <source>
        <dbReference type="ARBA" id="ARBA00012102"/>
    </source>
</evidence>
<comment type="similarity">
    <text evidence="4 14 15">Belongs to the prokaryotic pantothenate kinase family.</text>
</comment>
<organism evidence="17 18">
    <name type="scientific">Naasia aerilata</name>
    <dbReference type="NCBI Taxonomy" id="1162966"/>
    <lineage>
        <taxon>Bacteria</taxon>
        <taxon>Bacillati</taxon>
        <taxon>Actinomycetota</taxon>
        <taxon>Actinomycetes</taxon>
        <taxon>Micrococcales</taxon>
        <taxon>Microbacteriaceae</taxon>
        <taxon>Naasia</taxon>
    </lineage>
</organism>
<evidence type="ECO:0000256" key="4">
    <source>
        <dbReference type="ARBA" id="ARBA00006087"/>
    </source>
</evidence>
<comment type="pathway">
    <text evidence="3 14 15">Cofactor biosynthesis; coenzyme A biosynthesis; CoA from (R)-pantothenate: step 1/5.</text>
</comment>
<gene>
    <name evidence="14 17" type="primary">coaA</name>
    <name evidence="17" type="ORF">GCM10025866_09030</name>
</gene>
<dbReference type="Gene3D" id="3.40.50.300">
    <property type="entry name" value="P-loop containing nucleotide triphosphate hydrolases"/>
    <property type="match status" value="1"/>
</dbReference>
<evidence type="ECO:0000256" key="12">
    <source>
        <dbReference type="ARBA" id="ARBA00022993"/>
    </source>
</evidence>
<evidence type="ECO:0000313" key="17">
    <source>
        <dbReference type="EMBL" id="BDZ44994.1"/>
    </source>
</evidence>
<proteinExistence type="inferred from homology"/>
<feature type="domain" description="Phosphoribulokinase/uridine kinase" evidence="16">
    <location>
        <begin position="134"/>
        <end position="272"/>
    </location>
</feature>
<evidence type="ECO:0000256" key="2">
    <source>
        <dbReference type="ARBA" id="ARBA00004496"/>
    </source>
</evidence>
<comment type="subcellular location">
    <subcellularLocation>
        <location evidence="2 14 15">Cytoplasm</location>
    </subcellularLocation>
</comment>
<dbReference type="InterPro" id="IPR006083">
    <property type="entry name" value="PRK/URK"/>
</dbReference>
<dbReference type="InterPro" id="IPR027417">
    <property type="entry name" value="P-loop_NTPase"/>
</dbReference>
<evidence type="ECO:0000256" key="1">
    <source>
        <dbReference type="ARBA" id="ARBA00001206"/>
    </source>
</evidence>
<evidence type="ECO:0000256" key="11">
    <source>
        <dbReference type="ARBA" id="ARBA00022840"/>
    </source>
</evidence>
<dbReference type="SUPFAM" id="SSF52540">
    <property type="entry name" value="P-loop containing nucleoside triphosphate hydrolases"/>
    <property type="match status" value="1"/>
</dbReference>
<sequence>MRAILGSPRSVPREAAPRGAAGARDAAAARNGAIVSRHYAGANVRERLDVPQRHPFLEIDRARWAELAPSAGLPVSEADLVRLRGLGEPLDAREVADVYVPLSRLLNLYATATRSLQQETSAFLGERESKVPFVIGIAGSVAVGKSTVARLLRELLSRWESTPRVELVTTDGFLLPNAELQRRGLMDRKGFPESYDRRSLLRFLSRVKSGVEEVRAPFYSHLSYDIVPTGEIVVRQPDVLLVEGLNVLQPPTVGGRLAVSDLFDFGIYVDARTSHIAAWYEERFLRLQQGAFADPKSYFHRYADLTETEARAKARSIWTEINEPNLLQNILPTRSRASLVLRKSADHSVRSVLLRKL</sequence>
<keyword evidence="18" id="KW-1185">Reference proteome</keyword>
<comment type="catalytic activity">
    <reaction evidence="1 14 15">
        <text>(R)-pantothenate + ATP = (R)-4'-phosphopantothenate + ADP + H(+)</text>
        <dbReference type="Rhea" id="RHEA:16373"/>
        <dbReference type="ChEBI" id="CHEBI:10986"/>
        <dbReference type="ChEBI" id="CHEBI:15378"/>
        <dbReference type="ChEBI" id="CHEBI:29032"/>
        <dbReference type="ChEBI" id="CHEBI:30616"/>
        <dbReference type="ChEBI" id="CHEBI:456216"/>
        <dbReference type="EC" id="2.7.1.33"/>
    </reaction>
</comment>
<evidence type="ECO:0000256" key="13">
    <source>
        <dbReference type="ARBA" id="ARBA00032866"/>
    </source>
</evidence>
<dbReference type="PANTHER" id="PTHR10285">
    <property type="entry name" value="URIDINE KINASE"/>
    <property type="match status" value="1"/>
</dbReference>
<evidence type="ECO:0000256" key="15">
    <source>
        <dbReference type="RuleBase" id="RU003530"/>
    </source>
</evidence>
<dbReference type="Proteomes" id="UP001321498">
    <property type="component" value="Chromosome"/>
</dbReference>
<protein>
    <recommendedName>
        <fullName evidence="6 14">Pantothenate kinase</fullName>
        <ecNumber evidence="5 14">2.7.1.33</ecNumber>
    </recommendedName>
    <alternativeName>
        <fullName evidence="13 14">Pantothenic acid kinase</fullName>
    </alternativeName>
</protein>
<dbReference type="HAMAP" id="MF_00215">
    <property type="entry name" value="Pantothen_kinase_1"/>
    <property type="match status" value="1"/>
</dbReference>
<keyword evidence="8 14" id="KW-0808">Transferase</keyword>
<dbReference type="GO" id="GO:0016301">
    <property type="term" value="F:kinase activity"/>
    <property type="evidence" value="ECO:0007669"/>
    <property type="project" value="UniProtKB-KW"/>
</dbReference>
<evidence type="ECO:0000256" key="9">
    <source>
        <dbReference type="ARBA" id="ARBA00022741"/>
    </source>
</evidence>
<evidence type="ECO:0000313" key="18">
    <source>
        <dbReference type="Proteomes" id="UP001321498"/>
    </source>
</evidence>
<reference evidence="18" key="1">
    <citation type="journal article" date="2019" name="Int. J. Syst. Evol. Microbiol.">
        <title>The Global Catalogue of Microorganisms (GCM) 10K type strain sequencing project: providing services to taxonomists for standard genome sequencing and annotation.</title>
        <authorList>
            <consortium name="The Broad Institute Genomics Platform"/>
            <consortium name="The Broad Institute Genome Sequencing Center for Infectious Disease"/>
            <person name="Wu L."/>
            <person name="Ma J."/>
        </authorList>
    </citation>
    <scope>NUCLEOTIDE SEQUENCE [LARGE SCALE GENOMIC DNA]</scope>
    <source>
        <strain evidence="18">NBRC 108725</strain>
    </source>
</reference>
<dbReference type="EC" id="2.7.1.33" evidence="5 14"/>
<keyword evidence="10 14" id="KW-0418">Kinase</keyword>
<dbReference type="CDD" id="cd02025">
    <property type="entry name" value="PanK"/>
    <property type="match status" value="1"/>
</dbReference>
<dbReference type="InterPro" id="IPR004566">
    <property type="entry name" value="PanK"/>
</dbReference>
<dbReference type="PIRSF" id="PIRSF000545">
    <property type="entry name" value="Pantothenate_kin"/>
    <property type="match status" value="1"/>
</dbReference>
<keyword evidence="7 14" id="KW-0963">Cytoplasm</keyword>
<evidence type="ECO:0000256" key="8">
    <source>
        <dbReference type="ARBA" id="ARBA00022679"/>
    </source>
</evidence>
<dbReference type="Pfam" id="PF00485">
    <property type="entry name" value="PRK"/>
    <property type="match status" value="1"/>
</dbReference>
<evidence type="ECO:0000256" key="3">
    <source>
        <dbReference type="ARBA" id="ARBA00005225"/>
    </source>
</evidence>
<evidence type="ECO:0000259" key="16">
    <source>
        <dbReference type="Pfam" id="PF00485"/>
    </source>
</evidence>